<evidence type="ECO:0000313" key="2">
    <source>
        <dbReference type="Proteomes" id="UP000670092"/>
    </source>
</evidence>
<evidence type="ECO:0000313" key="1">
    <source>
        <dbReference type="EMBL" id="KAG5304090.1"/>
    </source>
</evidence>
<name>A0A8H7Z4N6_AJECA</name>
<organism evidence="1 2">
    <name type="scientific">Ajellomyces capsulatus</name>
    <name type="common">Darling's disease fungus</name>
    <name type="synonym">Histoplasma capsulatum</name>
    <dbReference type="NCBI Taxonomy" id="5037"/>
    <lineage>
        <taxon>Eukaryota</taxon>
        <taxon>Fungi</taxon>
        <taxon>Dikarya</taxon>
        <taxon>Ascomycota</taxon>
        <taxon>Pezizomycotina</taxon>
        <taxon>Eurotiomycetes</taxon>
        <taxon>Eurotiomycetidae</taxon>
        <taxon>Onygenales</taxon>
        <taxon>Ajellomycetaceae</taxon>
        <taxon>Histoplasma</taxon>
    </lineage>
</organism>
<sequence>MPAEHMSVDAVVGGGDLAVREPGPVLVGDAAGRKRLAAPAQAGGRGLVPVELGGMVRPEFLKGAERERKGSILGMGGHGERIMLLS</sequence>
<dbReference type="EMBL" id="JAEVHI010000001">
    <property type="protein sequence ID" value="KAG5304090.1"/>
    <property type="molecule type" value="Genomic_DNA"/>
</dbReference>
<protein>
    <submittedName>
        <fullName evidence="1">Uncharacterized protein</fullName>
    </submittedName>
</protein>
<proteinExistence type="predicted"/>
<dbReference type="AlphaFoldDB" id="A0A8H7Z4N6"/>
<dbReference type="Proteomes" id="UP000670092">
    <property type="component" value="Unassembled WGS sequence"/>
</dbReference>
<accession>A0A8H7Z4N6</accession>
<dbReference type="VEuPathDB" id="FungiDB:I7I52_02302"/>
<reference evidence="1 2" key="1">
    <citation type="submission" date="2021-01" db="EMBL/GenBank/DDBJ databases">
        <title>Chromosome-level genome assembly of a human fungal pathogen reveals clustering of transcriptionally co-regulated genes.</title>
        <authorList>
            <person name="Voorhies M."/>
            <person name="Cohen S."/>
            <person name="Shea T.P."/>
            <person name="Petrus S."/>
            <person name="Munoz J.F."/>
            <person name="Poplawski S."/>
            <person name="Goldman W.E."/>
            <person name="Michael T."/>
            <person name="Cuomo C.A."/>
            <person name="Sil A."/>
            <person name="Beyhan S."/>
        </authorList>
    </citation>
    <scope>NUCLEOTIDE SEQUENCE [LARGE SCALE GENOMIC DNA]</scope>
    <source>
        <strain evidence="1 2">G184AR</strain>
    </source>
</reference>
<comment type="caution">
    <text evidence="1">The sequence shown here is derived from an EMBL/GenBank/DDBJ whole genome shotgun (WGS) entry which is preliminary data.</text>
</comment>
<gene>
    <name evidence="1" type="ORF">I7I52_02302</name>
</gene>